<dbReference type="Proteomes" id="UP000605970">
    <property type="component" value="Unassembled WGS sequence"/>
</dbReference>
<sequence>MQFHDLSPEILKRIFEFLEFHERIRIERVSKDWKNLCWNWAWLDCQDLRFSRKDLFLTEDWKDSDEINRKIEELNVVQTTITRQLIKERNCPKFECKLFM</sequence>
<dbReference type="EMBL" id="JABEBT010000017">
    <property type="protein sequence ID" value="KAF7637748.1"/>
    <property type="molecule type" value="Genomic_DNA"/>
</dbReference>
<reference evidence="2" key="1">
    <citation type="journal article" date="2020" name="Ecol. Evol.">
        <title>Genome structure and content of the rice root-knot nematode (Meloidogyne graminicola).</title>
        <authorList>
            <person name="Phan N.T."/>
            <person name="Danchin E.G.J."/>
            <person name="Klopp C."/>
            <person name="Perfus-Barbeoch L."/>
            <person name="Kozlowski D.K."/>
            <person name="Koutsovoulos G.D."/>
            <person name="Lopez-Roques C."/>
            <person name="Bouchez O."/>
            <person name="Zahm M."/>
            <person name="Besnard G."/>
            <person name="Bellafiore S."/>
        </authorList>
    </citation>
    <scope>NUCLEOTIDE SEQUENCE</scope>
    <source>
        <strain evidence="2">VN-18</strain>
    </source>
</reference>
<feature type="domain" description="F-box" evidence="1">
    <location>
        <begin position="1"/>
        <end position="36"/>
    </location>
</feature>
<name>A0A8S9ZX94_9BILA</name>
<proteinExistence type="predicted"/>
<dbReference type="InterPro" id="IPR032675">
    <property type="entry name" value="LRR_dom_sf"/>
</dbReference>
<dbReference type="CDD" id="cd09917">
    <property type="entry name" value="F-box_SF"/>
    <property type="match status" value="1"/>
</dbReference>
<dbReference type="InterPro" id="IPR036047">
    <property type="entry name" value="F-box-like_dom_sf"/>
</dbReference>
<evidence type="ECO:0000313" key="3">
    <source>
        <dbReference type="Proteomes" id="UP000605970"/>
    </source>
</evidence>
<dbReference type="PROSITE" id="PS50181">
    <property type="entry name" value="FBOX"/>
    <property type="match status" value="1"/>
</dbReference>
<dbReference type="InterPro" id="IPR001810">
    <property type="entry name" value="F-box_dom"/>
</dbReference>
<dbReference type="Pfam" id="PF00646">
    <property type="entry name" value="F-box"/>
    <property type="match status" value="1"/>
</dbReference>
<dbReference type="Gene3D" id="3.80.10.10">
    <property type="entry name" value="Ribonuclease Inhibitor"/>
    <property type="match status" value="1"/>
</dbReference>
<organism evidence="2 3">
    <name type="scientific">Meloidogyne graminicola</name>
    <dbReference type="NCBI Taxonomy" id="189291"/>
    <lineage>
        <taxon>Eukaryota</taxon>
        <taxon>Metazoa</taxon>
        <taxon>Ecdysozoa</taxon>
        <taxon>Nematoda</taxon>
        <taxon>Chromadorea</taxon>
        <taxon>Rhabditida</taxon>
        <taxon>Tylenchina</taxon>
        <taxon>Tylenchomorpha</taxon>
        <taxon>Tylenchoidea</taxon>
        <taxon>Meloidogynidae</taxon>
        <taxon>Meloidogyninae</taxon>
        <taxon>Meloidogyne</taxon>
    </lineage>
</organism>
<dbReference type="OrthoDB" id="10257471at2759"/>
<comment type="caution">
    <text evidence="2">The sequence shown here is derived from an EMBL/GenBank/DDBJ whole genome shotgun (WGS) entry which is preliminary data.</text>
</comment>
<evidence type="ECO:0000259" key="1">
    <source>
        <dbReference type="PROSITE" id="PS50181"/>
    </source>
</evidence>
<dbReference type="SUPFAM" id="SSF81383">
    <property type="entry name" value="F-box domain"/>
    <property type="match status" value="1"/>
</dbReference>
<accession>A0A8S9ZX94</accession>
<evidence type="ECO:0000313" key="2">
    <source>
        <dbReference type="EMBL" id="KAF7637748.1"/>
    </source>
</evidence>
<protein>
    <submittedName>
        <fullName evidence="2">F-box domain-containing protein</fullName>
    </submittedName>
</protein>
<dbReference type="AlphaFoldDB" id="A0A8S9ZX94"/>
<keyword evidence="3" id="KW-1185">Reference proteome</keyword>
<gene>
    <name evidence="2" type="ORF">Mgra_00002724</name>
</gene>